<name>A0A085VIY2_PSESX</name>
<comment type="caution">
    <text evidence="1">The sequence shown here is derived from an EMBL/GenBank/DDBJ whole genome shotgun (WGS) entry which is preliminary data.</text>
</comment>
<evidence type="ECO:0000313" key="2">
    <source>
        <dbReference type="Proteomes" id="UP000028631"/>
    </source>
</evidence>
<reference evidence="1 2" key="1">
    <citation type="submission" date="2014-07" db="EMBL/GenBank/DDBJ databases">
        <title>Draft Genome Sequences of Environmental Pseudomonas syringae strains.</title>
        <authorList>
            <person name="Baltrus D.A."/>
            <person name="Berge O."/>
            <person name="Morris C."/>
        </authorList>
    </citation>
    <scope>NUCLEOTIDE SEQUENCE [LARGE SCALE GENOMIC DNA]</scope>
    <source>
        <strain evidence="1 2">GAW0119</strain>
    </source>
</reference>
<dbReference type="PATRIC" id="fig|317.175.peg.2552"/>
<dbReference type="OrthoDB" id="3788717at2"/>
<keyword evidence="2" id="KW-1185">Reference proteome</keyword>
<dbReference type="Proteomes" id="UP000028631">
    <property type="component" value="Unassembled WGS sequence"/>
</dbReference>
<proteinExistence type="predicted"/>
<dbReference type="EMBL" id="JPQU01000034">
    <property type="protein sequence ID" value="KFE55395.1"/>
    <property type="molecule type" value="Genomic_DNA"/>
</dbReference>
<dbReference type="Pfam" id="PF20137">
    <property type="entry name" value="BubE"/>
    <property type="match status" value="1"/>
</dbReference>
<dbReference type="AlphaFoldDB" id="A0A085VIY2"/>
<sequence>MSIKSLTPQFVEHFPERLEAGELYLAMEFATAAHLCACGCGNKVITPFSPTDWQMSFDGQTVSLKPSIGNWTFKCRSHYWVRSGSIEWSGDMSQDAIDAGRRRDKQAKARLQANRPSDDAIRQPTPVVQAQLQAPSLLGKLRKWLRI</sequence>
<gene>
    <name evidence="1" type="ORF">IV01_12265</name>
</gene>
<organism evidence="1 2">
    <name type="scientific">Pseudomonas syringae</name>
    <dbReference type="NCBI Taxonomy" id="317"/>
    <lineage>
        <taxon>Bacteria</taxon>
        <taxon>Pseudomonadati</taxon>
        <taxon>Pseudomonadota</taxon>
        <taxon>Gammaproteobacteria</taxon>
        <taxon>Pseudomonadales</taxon>
        <taxon>Pseudomonadaceae</taxon>
        <taxon>Pseudomonas</taxon>
    </lineage>
</organism>
<dbReference type="InterPro" id="IPR045384">
    <property type="entry name" value="DUF6527"/>
</dbReference>
<accession>A0A085VIY2</accession>
<evidence type="ECO:0000313" key="1">
    <source>
        <dbReference type="EMBL" id="KFE55395.1"/>
    </source>
</evidence>
<dbReference type="RefSeq" id="WP_032628527.1">
    <property type="nucleotide sequence ID" value="NZ_JPQU01000034.1"/>
</dbReference>
<protein>
    <submittedName>
        <fullName evidence="1">Uncharacterized protein</fullName>
    </submittedName>
</protein>